<dbReference type="InterPro" id="IPR043133">
    <property type="entry name" value="GTP-CH-I_C/QueF"/>
</dbReference>
<gene>
    <name evidence="2" type="ORF">GCM10011494_11700</name>
</gene>
<dbReference type="GO" id="GO:0006760">
    <property type="term" value="P:folic acid-containing compound metabolic process"/>
    <property type="evidence" value="ECO:0007669"/>
    <property type="project" value="InterPro"/>
</dbReference>
<reference evidence="2" key="1">
    <citation type="journal article" date="2014" name="Int. J. Syst. Evol. Microbiol.">
        <title>Complete genome sequence of Corynebacterium casei LMG S-19264T (=DSM 44701T), isolated from a smear-ripened cheese.</title>
        <authorList>
            <consortium name="US DOE Joint Genome Institute (JGI-PGF)"/>
            <person name="Walter F."/>
            <person name="Albersmeier A."/>
            <person name="Kalinowski J."/>
            <person name="Ruckert C."/>
        </authorList>
    </citation>
    <scope>NUCLEOTIDE SEQUENCE</scope>
    <source>
        <strain evidence="2">CGMCC 1.15095</strain>
    </source>
</reference>
<dbReference type="InterPro" id="IPR006157">
    <property type="entry name" value="FolB_dom"/>
</dbReference>
<name>A0A916TQH2_9SPHN</name>
<evidence type="ECO:0000313" key="3">
    <source>
        <dbReference type="Proteomes" id="UP000608154"/>
    </source>
</evidence>
<dbReference type="Pfam" id="PF02152">
    <property type="entry name" value="FolB"/>
    <property type="match status" value="1"/>
</dbReference>
<dbReference type="GO" id="GO:0004150">
    <property type="term" value="F:dihydroneopterin aldolase activity"/>
    <property type="evidence" value="ECO:0007669"/>
    <property type="project" value="InterPro"/>
</dbReference>
<feature type="domain" description="Dihydroneopterin aldolase/epimerase" evidence="1">
    <location>
        <begin position="8"/>
        <end position="81"/>
    </location>
</feature>
<evidence type="ECO:0000259" key="1">
    <source>
        <dbReference type="Pfam" id="PF02152"/>
    </source>
</evidence>
<accession>A0A916TQH2</accession>
<dbReference type="RefSeq" id="WP_188769416.1">
    <property type="nucleotide sequence ID" value="NZ_BMHK01000005.1"/>
</dbReference>
<organism evidence="2 3">
    <name type="scientific">Novosphingobium endophyticum</name>
    <dbReference type="NCBI Taxonomy" id="1955250"/>
    <lineage>
        <taxon>Bacteria</taxon>
        <taxon>Pseudomonadati</taxon>
        <taxon>Pseudomonadota</taxon>
        <taxon>Alphaproteobacteria</taxon>
        <taxon>Sphingomonadales</taxon>
        <taxon>Sphingomonadaceae</taxon>
        <taxon>Novosphingobium</taxon>
    </lineage>
</organism>
<sequence>MTEATTTVRVRDLPLLADIGINPVEVGRQQPLVITVDLKLQVADVERIDNTVDYRRIVREAEGLAAVHIPLIETFARRLAVAQCGHQ</sequence>
<comment type="caution">
    <text evidence="2">The sequence shown here is derived from an EMBL/GenBank/DDBJ whole genome shotgun (WGS) entry which is preliminary data.</text>
</comment>
<dbReference type="EMBL" id="BMHK01000005">
    <property type="protein sequence ID" value="GGB94881.1"/>
    <property type="molecule type" value="Genomic_DNA"/>
</dbReference>
<evidence type="ECO:0000313" key="2">
    <source>
        <dbReference type="EMBL" id="GGB94881.1"/>
    </source>
</evidence>
<dbReference type="AlphaFoldDB" id="A0A916TQH2"/>
<keyword evidence="3" id="KW-1185">Reference proteome</keyword>
<reference evidence="2" key="2">
    <citation type="submission" date="2020-09" db="EMBL/GenBank/DDBJ databases">
        <authorList>
            <person name="Sun Q."/>
            <person name="Zhou Y."/>
        </authorList>
    </citation>
    <scope>NUCLEOTIDE SEQUENCE</scope>
    <source>
        <strain evidence="2">CGMCC 1.15095</strain>
    </source>
</reference>
<dbReference type="Proteomes" id="UP000608154">
    <property type="component" value="Unassembled WGS sequence"/>
</dbReference>
<dbReference type="Gene3D" id="3.30.1130.10">
    <property type="match status" value="1"/>
</dbReference>
<dbReference type="SUPFAM" id="SSF55620">
    <property type="entry name" value="Tetrahydrobiopterin biosynthesis enzymes-like"/>
    <property type="match status" value="1"/>
</dbReference>
<protein>
    <recommendedName>
        <fullName evidence="1">Dihydroneopterin aldolase/epimerase domain-containing protein</fullName>
    </recommendedName>
</protein>
<proteinExistence type="predicted"/>